<feature type="non-terminal residue" evidence="1">
    <location>
        <position position="194"/>
    </location>
</feature>
<protein>
    <submittedName>
        <fullName evidence="1">5618_t:CDS:1</fullName>
    </submittedName>
</protein>
<name>A0ACA9PEL3_9GLOM</name>
<evidence type="ECO:0000313" key="1">
    <source>
        <dbReference type="EMBL" id="CAG8705012.1"/>
    </source>
</evidence>
<proteinExistence type="predicted"/>
<dbReference type="EMBL" id="CAJVPW010024436">
    <property type="protein sequence ID" value="CAG8705012.1"/>
    <property type="molecule type" value="Genomic_DNA"/>
</dbReference>
<keyword evidence="2" id="KW-1185">Reference proteome</keyword>
<sequence length="194" mass="20968">MRLFSLLAFLFVFASAGTAQLSTYSLNFYSLNTTTNRTCTYQQSGYTLCANDPTTTITQITMPTSYTAKAVTKFIIITETILEPNVDATNTMKRATGTTSNTVLTTNMAVGTTNVAREQNKTLTVRIVTETTLKTEQAMYMTTGNILNTSATNIITGITGTTSVINTKMDTKKTLTTGTTLNAAQTIIVTTKIT</sequence>
<accession>A0ACA9PEL3</accession>
<comment type="caution">
    <text evidence="1">The sequence shown here is derived from an EMBL/GenBank/DDBJ whole genome shotgun (WGS) entry which is preliminary data.</text>
</comment>
<organism evidence="1 2">
    <name type="scientific">Cetraspora pellucida</name>
    <dbReference type="NCBI Taxonomy" id="1433469"/>
    <lineage>
        <taxon>Eukaryota</taxon>
        <taxon>Fungi</taxon>
        <taxon>Fungi incertae sedis</taxon>
        <taxon>Mucoromycota</taxon>
        <taxon>Glomeromycotina</taxon>
        <taxon>Glomeromycetes</taxon>
        <taxon>Diversisporales</taxon>
        <taxon>Gigasporaceae</taxon>
        <taxon>Cetraspora</taxon>
    </lineage>
</organism>
<dbReference type="Proteomes" id="UP000789366">
    <property type="component" value="Unassembled WGS sequence"/>
</dbReference>
<evidence type="ECO:0000313" key="2">
    <source>
        <dbReference type="Proteomes" id="UP000789366"/>
    </source>
</evidence>
<gene>
    <name evidence="1" type="ORF">SPELUC_LOCUS11474</name>
</gene>
<reference evidence="1" key="1">
    <citation type="submission" date="2021-06" db="EMBL/GenBank/DDBJ databases">
        <authorList>
            <person name="Kallberg Y."/>
            <person name="Tangrot J."/>
            <person name="Rosling A."/>
        </authorList>
    </citation>
    <scope>NUCLEOTIDE SEQUENCE</scope>
    <source>
        <strain evidence="1">28 12/20/2015</strain>
    </source>
</reference>